<dbReference type="InterPro" id="IPR000697">
    <property type="entry name" value="WH1/EVH1_dom"/>
</dbReference>
<dbReference type="PROSITE" id="PS51082">
    <property type="entry name" value="WH2"/>
    <property type="match status" value="1"/>
</dbReference>
<name>A0A673HP56_9TELE</name>
<evidence type="ECO:0000259" key="10">
    <source>
        <dbReference type="PROSITE" id="PS50229"/>
    </source>
</evidence>
<dbReference type="Pfam" id="PF00786">
    <property type="entry name" value="PBD"/>
    <property type="match status" value="1"/>
</dbReference>
<dbReference type="PANTHER" id="PTHR11202">
    <property type="entry name" value="SPROUTY-RELATED, EVH1 DOMAIN-CONTAINING PROTEIN FAMILY MEMBER"/>
    <property type="match status" value="1"/>
</dbReference>
<dbReference type="GO" id="GO:0003779">
    <property type="term" value="F:actin binding"/>
    <property type="evidence" value="ECO:0007669"/>
    <property type="project" value="InterPro"/>
</dbReference>
<feature type="region of interest" description="Disordered" evidence="8">
    <location>
        <begin position="440"/>
        <end position="464"/>
    </location>
</feature>
<evidence type="ECO:0000313" key="12">
    <source>
        <dbReference type="Ensembl" id="ENSSRHP00000027497.1"/>
    </source>
</evidence>
<dbReference type="Ensembl" id="ENSSRHT00000028305.1">
    <property type="protein sequence ID" value="ENSSRHP00000027497.1"/>
    <property type="gene ID" value="ENSSRHG00000014281.1"/>
</dbReference>
<dbReference type="PROSITE" id="PS50108">
    <property type="entry name" value="CRIB"/>
    <property type="match status" value="1"/>
</dbReference>
<dbReference type="GO" id="GO:0005856">
    <property type="term" value="C:cytoskeleton"/>
    <property type="evidence" value="ECO:0007669"/>
    <property type="project" value="UniProtKB-SubCell"/>
</dbReference>
<dbReference type="SUPFAM" id="SSF50729">
    <property type="entry name" value="PH domain-like"/>
    <property type="match status" value="1"/>
</dbReference>
<feature type="compositionally biased region" description="Polar residues" evidence="8">
    <location>
        <begin position="134"/>
        <end position="161"/>
    </location>
</feature>
<dbReference type="FunFam" id="3.90.810.10:FF:000017">
    <property type="entry name" value="Wiskott-Aldrich syndrome (eczema-thrombocytopenia) b"/>
    <property type="match status" value="1"/>
</dbReference>
<evidence type="ECO:0000256" key="3">
    <source>
        <dbReference type="ARBA" id="ARBA00022490"/>
    </source>
</evidence>
<dbReference type="SMART" id="SM00461">
    <property type="entry name" value="WH1"/>
    <property type="match status" value="1"/>
</dbReference>
<keyword evidence="7" id="KW-0539">Nucleus</keyword>
<reference evidence="12" key="2">
    <citation type="submission" date="2025-09" db="UniProtKB">
        <authorList>
            <consortium name="Ensembl"/>
        </authorList>
    </citation>
    <scope>IDENTIFICATION</scope>
</reference>
<dbReference type="PRINTS" id="PR01217">
    <property type="entry name" value="PRICHEXTENSN"/>
</dbReference>
<evidence type="ECO:0000256" key="1">
    <source>
        <dbReference type="ARBA" id="ARBA00004123"/>
    </source>
</evidence>
<proteinExistence type="predicted"/>
<feature type="domain" description="CRIB" evidence="9">
    <location>
        <begin position="187"/>
        <end position="200"/>
    </location>
</feature>
<keyword evidence="3" id="KW-0963">Cytoplasm</keyword>
<evidence type="ECO:0000259" key="9">
    <source>
        <dbReference type="PROSITE" id="PS50108"/>
    </source>
</evidence>
<dbReference type="Gene3D" id="2.30.29.30">
    <property type="entry name" value="Pleckstrin-homology domain (PH domain)/Phosphotyrosine-binding domain (PTB)"/>
    <property type="match status" value="1"/>
</dbReference>
<evidence type="ECO:0000313" key="13">
    <source>
        <dbReference type="Proteomes" id="UP000472270"/>
    </source>
</evidence>
<evidence type="ECO:0000256" key="7">
    <source>
        <dbReference type="ARBA" id="ARBA00023242"/>
    </source>
</evidence>
<feature type="region of interest" description="Disordered" evidence="8">
    <location>
        <begin position="247"/>
        <end position="426"/>
    </location>
</feature>
<protein>
    <submittedName>
        <fullName evidence="12">Wiskott-Aldrich syndrome protein-like</fullName>
    </submittedName>
</protein>
<feature type="compositionally biased region" description="Pro residues" evidence="8">
    <location>
        <begin position="273"/>
        <end position="289"/>
    </location>
</feature>
<dbReference type="Pfam" id="PF02205">
    <property type="entry name" value="WH2"/>
    <property type="match status" value="1"/>
</dbReference>
<dbReference type="GO" id="GO:0007015">
    <property type="term" value="P:actin filament organization"/>
    <property type="evidence" value="ECO:0007669"/>
    <property type="project" value="InterPro"/>
</dbReference>
<dbReference type="Gene3D" id="3.90.810.10">
    <property type="entry name" value="CRIB domain"/>
    <property type="match status" value="2"/>
</dbReference>
<sequence>TVKAFVIKGREGLCESVARITAFFWFRLQSLSSAVVQLLMALPSEPNRWTPQQSGVVCFVKDSPQRSFFIRLYDVKAGNLVWEQEIYNQLMYRRTKPFFHTFPGDDCQVGLNFADVAEADSFFAVVEEKISQRNNRFGSGTPTSSAMPPLVLSNSQNQITPSKSKKDKKEKDKKSKKKGSKLLKGDIGTPSGFTHVSHLGMGPNNLDPELMKVLSCAGISEADMNDSETSQLIYDVIERSGGIEAVKKASTRPPVPSGHRGSLPQVPSGFSSAPPPIPQGRMGPLPPVPGQSSGPPSHRGSLPPTPPRAAASPQTPEGSCQSFPPPPPEGFVNSVPPPHPFESNFPPRISAKPSAGSPPPPPPPPPPAAPPPMNFGSNPSPPNGPPPPASSSGEGGRGALLTQIQSGMKLKKVTTNPDPPPALDTGEGIVGALMMVMQKRSKVIHSSEEDDEFDDDEDDDEEWD</sequence>
<keyword evidence="6" id="KW-0206">Cytoskeleton</keyword>
<evidence type="ECO:0000256" key="6">
    <source>
        <dbReference type="ARBA" id="ARBA00023212"/>
    </source>
</evidence>
<organism evidence="12 13">
    <name type="scientific">Sinocyclocheilus rhinocerous</name>
    <dbReference type="NCBI Taxonomy" id="307959"/>
    <lineage>
        <taxon>Eukaryota</taxon>
        <taxon>Metazoa</taxon>
        <taxon>Chordata</taxon>
        <taxon>Craniata</taxon>
        <taxon>Vertebrata</taxon>
        <taxon>Euteleostomi</taxon>
        <taxon>Actinopterygii</taxon>
        <taxon>Neopterygii</taxon>
        <taxon>Teleostei</taxon>
        <taxon>Ostariophysi</taxon>
        <taxon>Cypriniformes</taxon>
        <taxon>Cyprinidae</taxon>
        <taxon>Cyprininae</taxon>
        <taxon>Sinocyclocheilus</taxon>
    </lineage>
</organism>
<dbReference type="Proteomes" id="UP000472270">
    <property type="component" value="Unassembled WGS sequence"/>
</dbReference>
<comment type="subcellular location">
    <subcellularLocation>
        <location evidence="2">Cytoplasm</location>
        <location evidence="2">Cytoskeleton</location>
    </subcellularLocation>
    <subcellularLocation>
        <location evidence="1">Nucleus</location>
    </subcellularLocation>
</comment>
<evidence type="ECO:0000256" key="4">
    <source>
        <dbReference type="ARBA" id="ARBA00022553"/>
    </source>
</evidence>
<evidence type="ECO:0000256" key="5">
    <source>
        <dbReference type="ARBA" id="ARBA00022737"/>
    </source>
</evidence>
<keyword evidence="4" id="KW-0597">Phosphoprotein</keyword>
<dbReference type="InterPro" id="IPR003124">
    <property type="entry name" value="WH2_dom"/>
</dbReference>
<evidence type="ECO:0000259" key="11">
    <source>
        <dbReference type="PROSITE" id="PS51082"/>
    </source>
</evidence>
<evidence type="ECO:0000256" key="2">
    <source>
        <dbReference type="ARBA" id="ARBA00004245"/>
    </source>
</evidence>
<dbReference type="SMART" id="SM00246">
    <property type="entry name" value="WH2"/>
    <property type="match status" value="1"/>
</dbReference>
<feature type="compositionally biased region" description="Acidic residues" evidence="8">
    <location>
        <begin position="448"/>
        <end position="464"/>
    </location>
</feature>
<dbReference type="AlphaFoldDB" id="A0A673HP56"/>
<dbReference type="InterPro" id="IPR036936">
    <property type="entry name" value="CRIB_dom_sf"/>
</dbReference>
<accession>A0A673HP56</accession>
<evidence type="ECO:0000256" key="8">
    <source>
        <dbReference type="SAM" id="MobiDB-lite"/>
    </source>
</evidence>
<feature type="domain" description="WH2" evidence="11">
    <location>
        <begin position="396"/>
        <end position="413"/>
    </location>
</feature>
<keyword evidence="13" id="KW-1185">Reference proteome</keyword>
<dbReference type="InterPro" id="IPR000095">
    <property type="entry name" value="CRIB_dom"/>
</dbReference>
<dbReference type="PROSITE" id="PS50229">
    <property type="entry name" value="WH1"/>
    <property type="match status" value="1"/>
</dbReference>
<dbReference type="Pfam" id="PF00568">
    <property type="entry name" value="WH1"/>
    <property type="match status" value="1"/>
</dbReference>
<dbReference type="PANTHER" id="PTHR11202:SF36">
    <property type="entry name" value="ACTIN NUCLEATION-PROMOTING FACTOR WASL"/>
    <property type="match status" value="1"/>
</dbReference>
<gene>
    <name evidence="12" type="primary">LOC107711966</name>
</gene>
<feature type="compositionally biased region" description="Polar residues" evidence="8">
    <location>
        <begin position="312"/>
        <end position="322"/>
    </location>
</feature>
<feature type="compositionally biased region" description="Pro residues" evidence="8">
    <location>
        <begin position="323"/>
        <end position="340"/>
    </location>
</feature>
<dbReference type="FunFam" id="2.30.29.30:FF:000130">
    <property type="entry name" value="neural Wiskott-Aldrich syndrome protein"/>
    <property type="match status" value="1"/>
</dbReference>
<dbReference type="InterPro" id="IPR011026">
    <property type="entry name" value="WAS_C"/>
</dbReference>
<feature type="domain" description="WH1" evidence="10">
    <location>
        <begin position="23"/>
        <end position="133"/>
    </location>
</feature>
<dbReference type="CDD" id="cd01205">
    <property type="entry name" value="EVH1_WASP-like"/>
    <property type="match status" value="1"/>
</dbReference>
<keyword evidence="5" id="KW-0677">Repeat</keyword>
<dbReference type="GO" id="GO:0005634">
    <property type="term" value="C:nucleus"/>
    <property type="evidence" value="ECO:0007669"/>
    <property type="project" value="UniProtKB-SubCell"/>
</dbReference>
<dbReference type="InterPro" id="IPR033927">
    <property type="entry name" value="WASPfam_EVH1"/>
</dbReference>
<feature type="compositionally biased region" description="Pro residues" evidence="8">
    <location>
        <begin position="356"/>
        <end position="389"/>
    </location>
</feature>
<reference evidence="12" key="1">
    <citation type="submission" date="2025-08" db="UniProtKB">
        <authorList>
            <consortium name="Ensembl"/>
        </authorList>
    </citation>
    <scope>IDENTIFICATION</scope>
</reference>
<dbReference type="InterPro" id="IPR011993">
    <property type="entry name" value="PH-like_dom_sf"/>
</dbReference>
<dbReference type="SUPFAM" id="SSF47912">
    <property type="entry name" value="Wiscott-Aldrich syndrome protein, WASP, C-terminal domain"/>
    <property type="match status" value="2"/>
</dbReference>
<dbReference type="CDD" id="cd00132">
    <property type="entry name" value="CRIB"/>
    <property type="match status" value="1"/>
</dbReference>
<dbReference type="SMART" id="SM00285">
    <property type="entry name" value="PBD"/>
    <property type="match status" value="1"/>
</dbReference>
<feature type="region of interest" description="Disordered" evidence="8">
    <location>
        <begin position="134"/>
        <end position="191"/>
    </location>
</feature>